<feature type="transmembrane region" description="Helical" evidence="1">
    <location>
        <begin position="42"/>
        <end position="65"/>
    </location>
</feature>
<dbReference type="AlphaFoldDB" id="A0A1V9ACB7"/>
<dbReference type="EMBL" id="MWIH01000002">
    <property type="protein sequence ID" value="OQO94772.1"/>
    <property type="molecule type" value="Genomic_DNA"/>
</dbReference>
<dbReference type="RefSeq" id="WP_024873837.1">
    <property type="nucleotide sequence ID" value="NZ_AZUM01000001.1"/>
</dbReference>
<evidence type="ECO:0000313" key="2">
    <source>
        <dbReference type="EMBL" id="OQO94772.1"/>
    </source>
</evidence>
<sequence length="74" mass="8668">MTGRPQRPTVDLSRRRLISVALMTAVGLTIFVVAMFTTEPNWLMWFFGVLMLLSALAFWTTYVVYRRRKRAAER</sequence>
<protein>
    <submittedName>
        <fullName evidence="2">Uncharacterized protein</fullName>
    </submittedName>
</protein>
<keyword evidence="1" id="KW-1133">Transmembrane helix</keyword>
<evidence type="ECO:0000313" key="3">
    <source>
        <dbReference type="Proteomes" id="UP000192591"/>
    </source>
</evidence>
<dbReference type="OrthoDB" id="3556741at2"/>
<dbReference type="Proteomes" id="UP000192591">
    <property type="component" value="Unassembled WGS sequence"/>
</dbReference>
<evidence type="ECO:0000256" key="1">
    <source>
        <dbReference type="SAM" id="Phobius"/>
    </source>
</evidence>
<gene>
    <name evidence="2" type="ORF">B1813_01380</name>
</gene>
<organism evidence="2 3">
    <name type="scientific">Saccharomonospora piscinae</name>
    <dbReference type="NCBI Taxonomy" id="687388"/>
    <lineage>
        <taxon>Bacteria</taxon>
        <taxon>Bacillati</taxon>
        <taxon>Actinomycetota</taxon>
        <taxon>Actinomycetes</taxon>
        <taxon>Pseudonocardiales</taxon>
        <taxon>Pseudonocardiaceae</taxon>
        <taxon>Saccharomonospora</taxon>
    </lineage>
</organism>
<feature type="transmembrane region" description="Helical" evidence="1">
    <location>
        <begin position="17"/>
        <end position="36"/>
    </location>
</feature>
<keyword evidence="3" id="KW-1185">Reference proteome</keyword>
<reference evidence="2 3" key="1">
    <citation type="submission" date="2017-02" db="EMBL/GenBank/DDBJ databases">
        <title>Draft genome of Saccharomonospora sp. 154.</title>
        <authorList>
            <person name="Alonso-Carmona G.S."/>
            <person name="De La Haba R."/>
            <person name="Vera-Gargallo B."/>
            <person name="Sandoval-Trujillo A.H."/>
            <person name="Ramirez-Duran N."/>
            <person name="Ventosa A."/>
        </authorList>
    </citation>
    <scope>NUCLEOTIDE SEQUENCE [LARGE SCALE GENOMIC DNA]</scope>
    <source>
        <strain evidence="2 3">LRS4.154</strain>
    </source>
</reference>
<keyword evidence="1" id="KW-0472">Membrane</keyword>
<accession>A0A1V9ACB7</accession>
<proteinExistence type="predicted"/>
<name>A0A1V9ACB7_SACPI</name>
<keyword evidence="1" id="KW-0812">Transmembrane</keyword>
<comment type="caution">
    <text evidence="2">The sequence shown here is derived from an EMBL/GenBank/DDBJ whole genome shotgun (WGS) entry which is preliminary data.</text>
</comment>